<feature type="signal peptide" evidence="1">
    <location>
        <begin position="1"/>
        <end position="19"/>
    </location>
</feature>
<keyword evidence="1" id="KW-0732">Signal</keyword>
<comment type="caution">
    <text evidence="3">The sequence shown here is derived from an EMBL/GenBank/DDBJ whole genome shotgun (WGS) entry which is preliminary data.</text>
</comment>
<dbReference type="RefSeq" id="WP_220750222.1">
    <property type="nucleotide sequence ID" value="NZ_BPFH01000007.1"/>
</dbReference>
<dbReference type="Proteomes" id="UP000786693">
    <property type="component" value="Unassembled WGS sequence"/>
</dbReference>
<proteinExistence type="predicted"/>
<gene>
    <name evidence="3" type="ORF">JANAI62_33510</name>
</gene>
<sequence length="165" mass="17047">MIRLGLVLSLLATASPAQEIDPDPYRALWSDCAASGAEACTGQAAAACTEAETAMGGGSWAEVACLGLETDLWLDRIAADSRALALRALAEDQSRAALDGPAVTGIAASFATAQALWQMHRDADCVLTGVRSGSGMAATVAQARCTLAETAARARWLRAWLNEGP</sequence>
<feature type="domain" description="Lysozyme inhibitor LprI-like N-terminal" evidence="2">
    <location>
        <begin position="63"/>
        <end position="157"/>
    </location>
</feature>
<protein>
    <recommendedName>
        <fullName evidence="2">Lysozyme inhibitor LprI-like N-terminal domain-containing protein</fullName>
    </recommendedName>
</protein>
<organism evidence="3 4">
    <name type="scientific">Jannaschia pagri</name>
    <dbReference type="NCBI Taxonomy" id="2829797"/>
    <lineage>
        <taxon>Bacteria</taxon>
        <taxon>Pseudomonadati</taxon>
        <taxon>Pseudomonadota</taxon>
        <taxon>Alphaproteobacteria</taxon>
        <taxon>Rhodobacterales</taxon>
        <taxon>Roseobacteraceae</taxon>
        <taxon>Jannaschia</taxon>
    </lineage>
</organism>
<evidence type="ECO:0000313" key="4">
    <source>
        <dbReference type="Proteomes" id="UP000786693"/>
    </source>
</evidence>
<evidence type="ECO:0000259" key="2">
    <source>
        <dbReference type="Pfam" id="PF07007"/>
    </source>
</evidence>
<dbReference type="InterPro" id="IPR009739">
    <property type="entry name" value="LprI-like_N"/>
</dbReference>
<evidence type="ECO:0000256" key="1">
    <source>
        <dbReference type="SAM" id="SignalP"/>
    </source>
</evidence>
<reference evidence="3 4" key="1">
    <citation type="submission" date="2021-05" db="EMBL/GenBank/DDBJ databases">
        <title>Bacteria Genome sequencing.</title>
        <authorList>
            <person name="Takabe Y."/>
            <person name="Nakajima Y."/>
            <person name="Suzuki S."/>
            <person name="Shiozaki T."/>
        </authorList>
    </citation>
    <scope>NUCLEOTIDE SEQUENCE [LARGE SCALE GENOMIC DNA]</scope>
    <source>
        <strain evidence="3 4">AI_62</strain>
    </source>
</reference>
<name>A0ABQ4NQP4_9RHOB</name>
<dbReference type="Pfam" id="PF07007">
    <property type="entry name" value="LprI"/>
    <property type="match status" value="1"/>
</dbReference>
<evidence type="ECO:0000313" key="3">
    <source>
        <dbReference type="EMBL" id="GIT96728.1"/>
    </source>
</evidence>
<dbReference type="Gene3D" id="1.20.1270.180">
    <property type="match status" value="1"/>
</dbReference>
<accession>A0ABQ4NQP4</accession>
<keyword evidence="4" id="KW-1185">Reference proteome</keyword>
<feature type="chain" id="PRO_5045315714" description="Lysozyme inhibitor LprI-like N-terminal domain-containing protein" evidence="1">
    <location>
        <begin position="20"/>
        <end position="165"/>
    </location>
</feature>
<dbReference type="EMBL" id="BPFH01000007">
    <property type="protein sequence ID" value="GIT96728.1"/>
    <property type="molecule type" value="Genomic_DNA"/>
</dbReference>